<feature type="transmembrane region" description="Helical" evidence="7">
    <location>
        <begin position="202"/>
        <end position="222"/>
    </location>
</feature>
<evidence type="ECO:0000256" key="5">
    <source>
        <dbReference type="ARBA" id="ARBA00022989"/>
    </source>
</evidence>
<dbReference type="AlphaFoldDB" id="W0DUZ1"/>
<feature type="transmembrane region" description="Helical" evidence="7">
    <location>
        <begin position="275"/>
        <end position="300"/>
    </location>
</feature>
<organism evidence="10 11">
    <name type="scientific">Thiomicrospira aerophila AL3</name>
    <dbReference type="NCBI Taxonomy" id="717772"/>
    <lineage>
        <taxon>Bacteria</taxon>
        <taxon>Pseudomonadati</taxon>
        <taxon>Pseudomonadota</taxon>
        <taxon>Gammaproteobacteria</taxon>
        <taxon>Thiotrichales</taxon>
        <taxon>Piscirickettsiaceae</taxon>
        <taxon>Thiomicrospira</taxon>
    </lineage>
</organism>
<keyword evidence="6 7" id="KW-0472">Membrane</keyword>
<dbReference type="STRING" id="717772.THIAE_02560"/>
<evidence type="ECO:0000313" key="11">
    <source>
        <dbReference type="Proteomes" id="UP000005380"/>
    </source>
</evidence>
<dbReference type="EMBL" id="CP007030">
    <property type="protein sequence ID" value="AHF00809.1"/>
    <property type="molecule type" value="Genomic_DNA"/>
</dbReference>
<dbReference type="InParanoid" id="W0DUZ1"/>
<keyword evidence="4 7" id="KW-0812">Transmembrane</keyword>
<evidence type="ECO:0000313" key="10">
    <source>
        <dbReference type="EMBL" id="AHF00809.1"/>
    </source>
</evidence>
<dbReference type="GO" id="GO:0005886">
    <property type="term" value="C:plasma membrane"/>
    <property type="evidence" value="ECO:0007669"/>
    <property type="project" value="UniProtKB-SubCell"/>
</dbReference>
<dbReference type="InterPro" id="IPR050622">
    <property type="entry name" value="CPA3_antiporter_subunitB"/>
</dbReference>
<evidence type="ECO:0000259" key="8">
    <source>
        <dbReference type="Pfam" id="PF04039"/>
    </source>
</evidence>
<dbReference type="eggNOG" id="COG2111">
    <property type="taxonomic scope" value="Bacteria"/>
</dbReference>
<dbReference type="Pfam" id="PF13244">
    <property type="entry name" value="MbhD"/>
    <property type="match status" value="1"/>
</dbReference>
<dbReference type="InterPro" id="IPR025383">
    <property type="entry name" value="MrpA_C/MbhD"/>
</dbReference>
<evidence type="ECO:0000256" key="1">
    <source>
        <dbReference type="ARBA" id="ARBA00004651"/>
    </source>
</evidence>
<keyword evidence="5 7" id="KW-1133">Transmembrane helix</keyword>
<protein>
    <submittedName>
        <fullName evidence="10">Sodium:proton antiporter</fullName>
    </submittedName>
</protein>
<feature type="domain" description="MrpA C-terminal/MbhD" evidence="9">
    <location>
        <begin position="11"/>
        <end position="74"/>
    </location>
</feature>
<evidence type="ECO:0000256" key="7">
    <source>
        <dbReference type="SAM" id="Phobius"/>
    </source>
</evidence>
<sequence length="308" mass="32678">MILVDLILALAIIIVAVRCLATPNLAESVVLFIVFGLLLALVWVRLQAPDAALAEVAIGAGLAGALLLATLSQMHHTQDIKLTKTNLLSLVLPIGVGGLLAFSLMSLVQPAPGLSDLVMANITLSGVEHPVTAVLLNYRAWDTALELAVLMWAWAAQRALGPSLAWHGVKLQGRVLIYFSRLVLPLLVLIAGYILWQGAYLLGGAFQAGALLATAFILAFLVQQAQLGQASPVFVSWLIHHWAVKLLWLGGLLAFFGIGLAGLLLGYGFMGYDPAYAGALILAIEIAATFSIALILAALFTGEGRRYE</sequence>
<evidence type="ECO:0000256" key="2">
    <source>
        <dbReference type="ARBA" id="ARBA00009425"/>
    </source>
</evidence>
<dbReference type="Proteomes" id="UP000005380">
    <property type="component" value="Chromosome"/>
</dbReference>
<proteinExistence type="inferred from homology"/>
<dbReference type="KEGG" id="tao:THIAE_02560"/>
<dbReference type="RefSeq" id="WP_006459933.1">
    <property type="nucleotide sequence ID" value="NZ_CP007030.1"/>
</dbReference>
<feature type="transmembrane region" description="Helical" evidence="7">
    <location>
        <begin position="175"/>
        <end position="196"/>
    </location>
</feature>
<feature type="transmembrane region" description="Helical" evidence="7">
    <location>
        <begin position="29"/>
        <end position="46"/>
    </location>
</feature>
<dbReference type="PANTHER" id="PTHR33932">
    <property type="entry name" value="NA(+)/H(+) ANTIPORTER SUBUNIT B"/>
    <property type="match status" value="1"/>
</dbReference>
<keyword evidence="11" id="KW-1185">Reference proteome</keyword>
<feature type="transmembrane region" description="Helical" evidence="7">
    <location>
        <begin position="246"/>
        <end position="269"/>
    </location>
</feature>
<dbReference type="InterPro" id="IPR007182">
    <property type="entry name" value="MnhB"/>
</dbReference>
<evidence type="ECO:0000256" key="3">
    <source>
        <dbReference type="ARBA" id="ARBA00022475"/>
    </source>
</evidence>
<accession>W0DUZ1</accession>
<feature type="transmembrane region" description="Helical" evidence="7">
    <location>
        <begin position="87"/>
        <end position="108"/>
    </location>
</feature>
<evidence type="ECO:0000256" key="6">
    <source>
        <dbReference type="ARBA" id="ARBA00023136"/>
    </source>
</evidence>
<name>W0DUZ1_9GAMM</name>
<reference evidence="10 11" key="1">
    <citation type="submission" date="2013-12" db="EMBL/GenBank/DDBJ databases">
        <authorList>
            <consortium name="DOE Joint Genome Institute"/>
            <person name="Kappler U."/>
            <person name="Huntemann M."/>
            <person name="Han J."/>
            <person name="Chen A."/>
            <person name="Kyrpides N."/>
            <person name="Mavromatis K."/>
            <person name="Markowitz V."/>
            <person name="Palaniappan K."/>
            <person name="Ivanova N."/>
            <person name="Schaumberg A."/>
            <person name="Pati A."/>
            <person name="Liolios K."/>
            <person name="Nordberg H.P."/>
            <person name="Cantor M.N."/>
            <person name="Hua S.X."/>
            <person name="Woyke T."/>
        </authorList>
    </citation>
    <scope>NUCLEOTIDE SEQUENCE [LARGE SCALE GENOMIC DNA]</scope>
    <source>
        <strain evidence="11">AL2</strain>
    </source>
</reference>
<feature type="transmembrane region" description="Helical" evidence="7">
    <location>
        <begin position="53"/>
        <end position="75"/>
    </location>
</feature>
<comment type="subcellular location">
    <subcellularLocation>
        <location evidence="1">Cell membrane</location>
        <topology evidence="1">Multi-pass membrane protein</topology>
    </subcellularLocation>
</comment>
<gene>
    <name evidence="10" type="ORF">THIAE_02560</name>
</gene>
<feature type="domain" description="Na+/H+ antiporter MnhB subunit-related protein" evidence="8">
    <location>
        <begin position="177"/>
        <end position="293"/>
    </location>
</feature>
<dbReference type="OrthoDB" id="4962908at2"/>
<evidence type="ECO:0000259" key="9">
    <source>
        <dbReference type="Pfam" id="PF13244"/>
    </source>
</evidence>
<evidence type="ECO:0000256" key="4">
    <source>
        <dbReference type="ARBA" id="ARBA00022692"/>
    </source>
</evidence>
<keyword evidence="3" id="KW-1003">Cell membrane</keyword>
<dbReference type="Pfam" id="PF04039">
    <property type="entry name" value="MnhB"/>
    <property type="match status" value="1"/>
</dbReference>
<dbReference type="PANTHER" id="PTHR33932:SF4">
    <property type="entry name" value="NA(+)_H(+) ANTIPORTER SUBUNIT B"/>
    <property type="match status" value="1"/>
</dbReference>
<comment type="similarity">
    <text evidence="2">Belongs to the CPA3 antiporters (TC 2.A.63) subunit B family.</text>
</comment>
<dbReference type="HOGENOM" id="CLU_069132_0_0_6"/>